<sequence length="622" mass="68094">MEEWVGEQWHRLISRAAYRGYPEQAVALASVQRAAAVLYRAAGGASAVRIVPAGQARVGGPRGWLQRIAGAGQRAARPRLDAETLALPPQIDVFDDAGLNRDLYLWLAALAAAFEPGATWVIANRAATARALERCPGLAPRYQRLLAAHLAQRPDPARLNGMAARAEQALQAVLRHGLDGSPEGKLSGIELDGMQLAPVWLWLEPWSEAAATAPRADTGEGRAGDDGAKPRPRSTNNNTRRRTRQQAQSSDRPPLLLPSKIESILTWSEHVPVDRGTDDEDDDQSAAAADDMEKLTLARGQQTSASRIKFDLDLPSASADDRPLGPGEQLPEWDWKQRRLLPAHCAVQTLVATPAAGLFVPPPALRATARRVRRGLELLRAAPRWQRGCADGDAIDLDAWVRHASQASDGGPSLSDPAVYARRQRGERSLATLLLADLSLSTDAHVNNEARVIDVIRDSLYVFGEALHGLGDAYAMLGFSSVRRAHVRMQHLKGFDEAWKPAVQARVGAIKPGYYTRMGAAIRLAAKRLQERPERQRLLLILTDGKPNDLDVYEGRWGIEDTRHAVQEAREAGLTPFCLSIDEEAQDYLPHLFGNQGWAQVSRPAELPLRLAAVYARLTRRS</sequence>
<dbReference type="InterPro" id="IPR051928">
    <property type="entry name" value="NorD/CobT"/>
</dbReference>
<organism evidence="3 4">
    <name type="scientific">Paucibacter sediminis</name>
    <dbReference type="NCBI Taxonomy" id="3019553"/>
    <lineage>
        <taxon>Bacteria</taxon>
        <taxon>Pseudomonadati</taxon>
        <taxon>Pseudomonadota</taxon>
        <taxon>Betaproteobacteria</taxon>
        <taxon>Burkholderiales</taxon>
        <taxon>Sphaerotilaceae</taxon>
        <taxon>Roseateles</taxon>
    </lineage>
</organism>
<keyword evidence="4" id="KW-1185">Reference proteome</keyword>
<dbReference type="InterPro" id="IPR002035">
    <property type="entry name" value="VWF_A"/>
</dbReference>
<dbReference type="EMBL" id="CP116346">
    <property type="protein sequence ID" value="WIT10618.1"/>
    <property type="molecule type" value="Genomic_DNA"/>
</dbReference>
<name>A0AA95NBF1_9BURK</name>
<dbReference type="SUPFAM" id="SSF53300">
    <property type="entry name" value="vWA-like"/>
    <property type="match status" value="1"/>
</dbReference>
<dbReference type="Gene3D" id="3.40.50.410">
    <property type="entry name" value="von Willebrand factor, type A domain"/>
    <property type="match status" value="1"/>
</dbReference>
<dbReference type="PANTHER" id="PTHR41248:SF1">
    <property type="entry name" value="NORD PROTEIN"/>
    <property type="match status" value="1"/>
</dbReference>
<dbReference type="SMART" id="SM00327">
    <property type="entry name" value="VWA"/>
    <property type="match status" value="1"/>
</dbReference>
<dbReference type="PANTHER" id="PTHR41248">
    <property type="entry name" value="NORD PROTEIN"/>
    <property type="match status" value="1"/>
</dbReference>
<dbReference type="RefSeq" id="WP_285231691.1">
    <property type="nucleotide sequence ID" value="NZ_CP116346.1"/>
</dbReference>
<dbReference type="AlphaFoldDB" id="A0AA95NBF1"/>
<evidence type="ECO:0000313" key="3">
    <source>
        <dbReference type="EMBL" id="WIT10618.1"/>
    </source>
</evidence>
<protein>
    <submittedName>
        <fullName evidence="3">VWA domain-containing protein</fullName>
    </submittedName>
</protein>
<dbReference type="Pfam" id="PF00092">
    <property type="entry name" value="VWA"/>
    <property type="match status" value="1"/>
</dbReference>
<dbReference type="PROSITE" id="PS50234">
    <property type="entry name" value="VWFA"/>
    <property type="match status" value="1"/>
</dbReference>
<dbReference type="KEGG" id="pais:PFX98_17085"/>
<dbReference type="InterPro" id="IPR036465">
    <property type="entry name" value="vWFA_dom_sf"/>
</dbReference>
<evidence type="ECO:0000313" key="4">
    <source>
        <dbReference type="Proteomes" id="UP001177769"/>
    </source>
</evidence>
<reference evidence="3" key="1">
    <citation type="submission" date="2023-01" db="EMBL/GenBank/DDBJ databases">
        <title>Whole genome sequence of Paucibacter sp. S2-9 isolated from pond sediment.</title>
        <authorList>
            <person name="Jung J.Y."/>
        </authorList>
    </citation>
    <scope>NUCLEOTIDE SEQUENCE</scope>
    <source>
        <strain evidence="3">S2-9</strain>
    </source>
</reference>
<feature type="domain" description="VWFA" evidence="2">
    <location>
        <begin position="437"/>
        <end position="618"/>
    </location>
</feature>
<proteinExistence type="predicted"/>
<accession>A0AA95NBF1</accession>
<dbReference type="Proteomes" id="UP001177769">
    <property type="component" value="Chromosome"/>
</dbReference>
<gene>
    <name evidence="3" type="ORF">PFX98_17085</name>
</gene>
<dbReference type="CDD" id="cd01454">
    <property type="entry name" value="vWA_norD_type"/>
    <property type="match status" value="1"/>
</dbReference>
<feature type="region of interest" description="Disordered" evidence="1">
    <location>
        <begin position="211"/>
        <end position="258"/>
    </location>
</feature>
<evidence type="ECO:0000256" key="1">
    <source>
        <dbReference type="SAM" id="MobiDB-lite"/>
    </source>
</evidence>
<evidence type="ECO:0000259" key="2">
    <source>
        <dbReference type="PROSITE" id="PS50234"/>
    </source>
</evidence>
<feature type="compositionally biased region" description="Basic and acidic residues" evidence="1">
    <location>
        <begin position="217"/>
        <end position="229"/>
    </location>
</feature>